<gene>
    <name evidence="4" type="ORF">GIB67_005906</name>
</gene>
<comment type="similarity">
    <text evidence="1 2">Belongs to the BCP1 family.</text>
</comment>
<comment type="caution">
    <text evidence="4">The sequence shown here is derived from an EMBL/GenBank/DDBJ whole genome shotgun (WGS) entry which is preliminary data.</text>
</comment>
<dbReference type="PANTHER" id="PTHR13261">
    <property type="entry name" value="BRCA2 AND CDKN1A INTERACTING PROTEIN"/>
    <property type="match status" value="1"/>
</dbReference>
<name>A0A7J7MBP4_9MAGN</name>
<feature type="region of interest" description="Disordered" evidence="3">
    <location>
        <begin position="39"/>
        <end position="66"/>
    </location>
</feature>
<sequence length="330" mass="37567">MLLGEEDMPRRPTKRKHQKSSKAMPITFSSFARSVARMSTNRNLKQPSSSKNSASSLNESTKQVAKEKIIRVESSSEDEDEGNIQADFAFFDPKADDFQGVKMLLQTYLDDLEWDLSGLVDLVLGQTTVGTVVKIEDEEDNGLFSVVTALNLARYKDHKCVNEIKGFLLKACQDKDVTCKMRLLIEEQAHNVGLLVSQRVLNLPPQLLPPLYDALFDEVSWATEDEPTEELRKSFRFKFYLLATRIYKHKNADRQKGASTSSNEEPIIYIKSEDEIFHKLSAWSFSFSLRTNHVSPHELKDYKLIGLAMAVEADKVPTFRRELHSLINDS</sequence>
<dbReference type="AlphaFoldDB" id="A0A7J7MBP4"/>
<evidence type="ECO:0000313" key="5">
    <source>
        <dbReference type="Proteomes" id="UP000541444"/>
    </source>
</evidence>
<dbReference type="OrthoDB" id="27543at2759"/>
<dbReference type="EMBL" id="JACGCM010001644">
    <property type="protein sequence ID" value="KAF6152252.1"/>
    <property type="molecule type" value="Genomic_DNA"/>
</dbReference>
<dbReference type="InterPro" id="IPR025602">
    <property type="entry name" value="BCP1_family"/>
</dbReference>
<proteinExistence type="inferred from homology"/>
<dbReference type="Pfam" id="PF13862">
    <property type="entry name" value="BCCIP"/>
    <property type="match status" value="1"/>
</dbReference>
<evidence type="ECO:0000313" key="4">
    <source>
        <dbReference type="EMBL" id="KAF6152252.1"/>
    </source>
</evidence>
<reference evidence="4 5" key="1">
    <citation type="journal article" date="2020" name="IScience">
        <title>Genome Sequencing of the Endangered Kingdonia uniflora (Circaeasteraceae, Ranunculales) Reveals Potential Mechanisms of Evolutionary Specialization.</title>
        <authorList>
            <person name="Sun Y."/>
            <person name="Deng T."/>
            <person name="Zhang A."/>
            <person name="Moore M.J."/>
            <person name="Landis J.B."/>
            <person name="Lin N."/>
            <person name="Zhang H."/>
            <person name="Zhang X."/>
            <person name="Huang J."/>
            <person name="Zhang X."/>
            <person name="Sun H."/>
            <person name="Wang H."/>
        </authorList>
    </citation>
    <scope>NUCLEOTIDE SEQUENCE [LARGE SCALE GENOMIC DNA]</scope>
    <source>
        <strain evidence="4">TB1705</strain>
        <tissue evidence="4">Leaf</tissue>
    </source>
</reference>
<keyword evidence="5" id="KW-1185">Reference proteome</keyword>
<accession>A0A7J7MBP4</accession>
<evidence type="ECO:0000256" key="1">
    <source>
        <dbReference type="ARBA" id="ARBA00006781"/>
    </source>
</evidence>
<feature type="region of interest" description="Disordered" evidence="3">
    <location>
        <begin position="1"/>
        <end position="27"/>
    </location>
</feature>
<feature type="compositionally biased region" description="Basic residues" evidence="3">
    <location>
        <begin position="11"/>
        <end position="20"/>
    </location>
</feature>
<dbReference type="PIRSF" id="PIRSF028983">
    <property type="entry name" value="BCP1"/>
    <property type="match status" value="1"/>
</dbReference>
<dbReference type="Proteomes" id="UP000541444">
    <property type="component" value="Unassembled WGS sequence"/>
</dbReference>
<organism evidence="4 5">
    <name type="scientific">Kingdonia uniflora</name>
    <dbReference type="NCBI Taxonomy" id="39325"/>
    <lineage>
        <taxon>Eukaryota</taxon>
        <taxon>Viridiplantae</taxon>
        <taxon>Streptophyta</taxon>
        <taxon>Embryophyta</taxon>
        <taxon>Tracheophyta</taxon>
        <taxon>Spermatophyta</taxon>
        <taxon>Magnoliopsida</taxon>
        <taxon>Ranunculales</taxon>
        <taxon>Circaeasteraceae</taxon>
        <taxon>Kingdonia</taxon>
    </lineage>
</organism>
<dbReference type="PANTHER" id="PTHR13261:SF0">
    <property type="entry name" value="BRCA2 AND CDKN1A-INTERACTING PROTEIN"/>
    <property type="match status" value="1"/>
</dbReference>
<protein>
    <recommendedName>
        <fullName evidence="2">Protein BCCIP homolog</fullName>
    </recommendedName>
</protein>
<feature type="compositionally biased region" description="Low complexity" evidence="3">
    <location>
        <begin position="48"/>
        <end position="60"/>
    </location>
</feature>
<evidence type="ECO:0000256" key="3">
    <source>
        <dbReference type="SAM" id="MobiDB-lite"/>
    </source>
</evidence>
<evidence type="ECO:0000256" key="2">
    <source>
        <dbReference type="PIRNR" id="PIRNR028983"/>
    </source>
</evidence>
<dbReference type="GO" id="GO:0005634">
    <property type="term" value="C:nucleus"/>
    <property type="evidence" value="ECO:0007669"/>
    <property type="project" value="TreeGrafter"/>
</dbReference>